<proteinExistence type="predicted"/>
<evidence type="ECO:0000256" key="1">
    <source>
        <dbReference type="SAM" id="MobiDB-lite"/>
    </source>
</evidence>
<dbReference type="AlphaFoldDB" id="A0A813JAJ8"/>
<feature type="region of interest" description="Disordered" evidence="1">
    <location>
        <begin position="38"/>
        <end position="91"/>
    </location>
</feature>
<reference evidence="2" key="1">
    <citation type="submission" date="2021-02" db="EMBL/GenBank/DDBJ databases">
        <authorList>
            <person name="Dougan E. K."/>
            <person name="Rhodes N."/>
            <person name="Thang M."/>
            <person name="Chan C."/>
        </authorList>
    </citation>
    <scope>NUCLEOTIDE SEQUENCE</scope>
</reference>
<accession>A0A813JAJ8</accession>
<name>A0A813JAJ8_POLGL</name>
<feature type="non-terminal residue" evidence="2">
    <location>
        <position position="1"/>
    </location>
</feature>
<evidence type="ECO:0000313" key="2">
    <source>
        <dbReference type="EMBL" id="CAE8672297.1"/>
    </source>
</evidence>
<dbReference type="EMBL" id="CAJNNW010024422">
    <property type="protein sequence ID" value="CAE8672297.1"/>
    <property type="molecule type" value="Genomic_DNA"/>
</dbReference>
<evidence type="ECO:0000313" key="3">
    <source>
        <dbReference type="Proteomes" id="UP000626109"/>
    </source>
</evidence>
<dbReference type="Proteomes" id="UP000626109">
    <property type="component" value="Unassembled WGS sequence"/>
</dbReference>
<feature type="non-terminal residue" evidence="2">
    <location>
        <position position="91"/>
    </location>
</feature>
<comment type="caution">
    <text evidence="2">The sequence shown here is derived from an EMBL/GenBank/DDBJ whole genome shotgun (WGS) entry which is preliminary data.</text>
</comment>
<sequence length="91" mass="9779">VQDLPGYEEALCTLLGTIEARVKAAQQFLTRVEQVVADGSAGPGVPSLRQPLPAQEPYAAPPRREEPQRSPEPVRSPDPSPAFGVSSDWNT</sequence>
<protein>
    <submittedName>
        <fullName evidence="2">Uncharacterized protein</fullName>
    </submittedName>
</protein>
<organism evidence="2 3">
    <name type="scientific">Polarella glacialis</name>
    <name type="common">Dinoflagellate</name>
    <dbReference type="NCBI Taxonomy" id="89957"/>
    <lineage>
        <taxon>Eukaryota</taxon>
        <taxon>Sar</taxon>
        <taxon>Alveolata</taxon>
        <taxon>Dinophyceae</taxon>
        <taxon>Suessiales</taxon>
        <taxon>Suessiaceae</taxon>
        <taxon>Polarella</taxon>
    </lineage>
</organism>
<gene>
    <name evidence="2" type="ORF">PGLA2088_LOCUS18003</name>
</gene>